<feature type="transmembrane region" description="Helical" evidence="5">
    <location>
        <begin position="86"/>
        <end position="108"/>
    </location>
</feature>
<accession>A0ABS5X082</accession>
<comment type="subcellular location">
    <subcellularLocation>
        <location evidence="1">Membrane</location>
        <topology evidence="1">Multi-pass membrane protein</topology>
    </subcellularLocation>
</comment>
<reference evidence="7 8" key="1">
    <citation type="submission" date="2021-05" db="EMBL/GenBank/DDBJ databases">
        <title>Draft genomes of marine bacteria isolated from model chitin particles.</title>
        <authorList>
            <person name="Datta M.S."/>
            <person name="Schwartzman J.A."/>
            <person name="Cordero O."/>
        </authorList>
    </citation>
    <scope>NUCLEOTIDE SEQUENCE [LARGE SCALE GENOMIC DNA]</scope>
    <source>
        <strain evidence="7 8">4E07</strain>
    </source>
</reference>
<evidence type="ECO:0000313" key="7">
    <source>
        <dbReference type="EMBL" id="MBT3143470.1"/>
    </source>
</evidence>
<comment type="caution">
    <text evidence="7">The sequence shown here is derived from an EMBL/GenBank/DDBJ whole genome shotgun (WGS) entry which is preliminary data.</text>
</comment>
<evidence type="ECO:0000313" key="8">
    <source>
        <dbReference type="Proteomes" id="UP000763802"/>
    </source>
</evidence>
<proteinExistence type="predicted"/>
<evidence type="ECO:0000256" key="4">
    <source>
        <dbReference type="ARBA" id="ARBA00023136"/>
    </source>
</evidence>
<keyword evidence="2 5" id="KW-0812">Transmembrane</keyword>
<dbReference type="InterPro" id="IPR036259">
    <property type="entry name" value="MFS_trans_sf"/>
</dbReference>
<feature type="transmembrane region" description="Helical" evidence="5">
    <location>
        <begin position="114"/>
        <end position="132"/>
    </location>
</feature>
<evidence type="ECO:0000259" key="6">
    <source>
        <dbReference type="PROSITE" id="PS50850"/>
    </source>
</evidence>
<dbReference type="Gene3D" id="1.20.1250.20">
    <property type="entry name" value="MFS general substrate transporter like domains"/>
    <property type="match status" value="1"/>
</dbReference>
<dbReference type="Proteomes" id="UP000763802">
    <property type="component" value="Unassembled WGS sequence"/>
</dbReference>
<protein>
    <recommendedName>
        <fullName evidence="6">Major facilitator superfamily (MFS) profile domain-containing protein</fullName>
    </recommendedName>
</protein>
<feature type="transmembrane region" description="Helical" evidence="5">
    <location>
        <begin position="51"/>
        <end position="74"/>
    </location>
</feature>
<name>A0ABS5X082_9RHOB</name>
<keyword evidence="8" id="KW-1185">Reference proteome</keyword>
<evidence type="ECO:0000256" key="2">
    <source>
        <dbReference type="ARBA" id="ARBA00022692"/>
    </source>
</evidence>
<feature type="domain" description="Major facilitator superfamily (MFS) profile" evidence="6">
    <location>
        <begin position="17"/>
        <end position="149"/>
    </location>
</feature>
<keyword evidence="4 5" id="KW-0472">Membrane</keyword>
<dbReference type="SUPFAM" id="SSF103473">
    <property type="entry name" value="MFS general substrate transporter"/>
    <property type="match status" value="1"/>
</dbReference>
<organism evidence="7 8">
    <name type="scientific">Falsiruegeria litorea</name>
    <dbReference type="NCBI Taxonomy" id="1280831"/>
    <lineage>
        <taxon>Bacteria</taxon>
        <taxon>Pseudomonadati</taxon>
        <taxon>Pseudomonadota</taxon>
        <taxon>Alphaproteobacteria</taxon>
        <taxon>Rhodobacterales</taxon>
        <taxon>Roseobacteraceae</taxon>
        <taxon>Falsiruegeria</taxon>
    </lineage>
</organism>
<dbReference type="InterPro" id="IPR020846">
    <property type="entry name" value="MFS_dom"/>
</dbReference>
<evidence type="ECO:0000256" key="1">
    <source>
        <dbReference type="ARBA" id="ARBA00004141"/>
    </source>
</evidence>
<sequence length="149" mass="15125">MTEAGWRAILLGPLAPASAVLAAGIALHAVNITLSATMLPSIVAEIGGQNLYAWNATLATLAAILSAASTGNLLRRTGVRLGGGLSGLIFALGSLAAATAMTMPVLILGRIMQGAGGGMLFTLCYSMIIGSIRSGFGHARWRCYRGPGV</sequence>
<dbReference type="PANTHER" id="PTHR23501">
    <property type="entry name" value="MAJOR FACILITATOR SUPERFAMILY"/>
    <property type="match status" value="1"/>
</dbReference>
<keyword evidence="3 5" id="KW-1133">Transmembrane helix</keyword>
<evidence type="ECO:0000256" key="5">
    <source>
        <dbReference type="SAM" id="Phobius"/>
    </source>
</evidence>
<evidence type="ECO:0000256" key="3">
    <source>
        <dbReference type="ARBA" id="ARBA00022989"/>
    </source>
</evidence>
<dbReference type="EMBL" id="JAHHDY010000026">
    <property type="protein sequence ID" value="MBT3143470.1"/>
    <property type="molecule type" value="Genomic_DNA"/>
</dbReference>
<dbReference type="PROSITE" id="PS50850">
    <property type="entry name" value="MFS"/>
    <property type="match status" value="1"/>
</dbReference>
<dbReference type="RefSeq" id="WP_215194292.1">
    <property type="nucleotide sequence ID" value="NZ_JAHHDY010000026.1"/>
</dbReference>
<gene>
    <name evidence="7" type="ORF">KL867_20630</name>
</gene>
<dbReference type="PANTHER" id="PTHR23501:SF154">
    <property type="entry name" value="MULTIDRUG-EFFLUX TRANSPORTER RV1634-RELATED"/>
    <property type="match status" value="1"/>
</dbReference>